<keyword evidence="1" id="KW-0812">Transmembrane</keyword>
<accession>A0AAX6FNQ7</accession>
<organism evidence="2 3">
    <name type="scientific">Iris pallida</name>
    <name type="common">Sweet iris</name>
    <dbReference type="NCBI Taxonomy" id="29817"/>
    <lineage>
        <taxon>Eukaryota</taxon>
        <taxon>Viridiplantae</taxon>
        <taxon>Streptophyta</taxon>
        <taxon>Embryophyta</taxon>
        <taxon>Tracheophyta</taxon>
        <taxon>Spermatophyta</taxon>
        <taxon>Magnoliopsida</taxon>
        <taxon>Liliopsida</taxon>
        <taxon>Asparagales</taxon>
        <taxon>Iridaceae</taxon>
        <taxon>Iridoideae</taxon>
        <taxon>Irideae</taxon>
        <taxon>Iris</taxon>
    </lineage>
</organism>
<feature type="transmembrane region" description="Helical" evidence="1">
    <location>
        <begin position="25"/>
        <end position="47"/>
    </location>
</feature>
<keyword evidence="1" id="KW-1133">Transmembrane helix</keyword>
<dbReference type="AlphaFoldDB" id="A0AAX6FNQ7"/>
<proteinExistence type="predicted"/>
<name>A0AAX6FNQ7_IRIPA</name>
<comment type="caution">
    <text evidence="2">The sequence shown here is derived from an EMBL/GenBank/DDBJ whole genome shotgun (WGS) entry which is preliminary data.</text>
</comment>
<evidence type="ECO:0000313" key="2">
    <source>
        <dbReference type="EMBL" id="KAJ6817979.1"/>
    </source>
</evidence>
<evidence type="ECO:0000313" key="3">
    <source>
        <dbReference type="Proteomes" id="UP001140949"/>
    </source>
</evidence>
<feature type="transmembrane region" description="Helical" evidence="1">
    <location>
        <begin position="67"/>
        <end position="88"/>
    </location>
</feature>
<sequence length="109" mass="12716">MLVPHKDVMAALQLSGCGHRKRRKLLLLPMMDFYFILYNDLEMVVILQSEMKSAKQNYTKNEGTVNMGGMCSGRVCYIFGFNCIIFSFRCLRCMQTTYFGWICLWLDNC</sequence>
<protein>
    <submittedName>
        <fullName evidence="2">Phosphoglycerate mutase-like protein 1 isoform X1</fullName>
    </submittedName>
</protein>
<keyword evidence="1" id="KW-0472">Membrane</keyword>
<evidence type="ECO:0000256" key="1">
    <source>
        <dbReference type="SAM" id="Phobius"/>
    </source>
</evidence>
<dbReference type="EMBL" id="JANAVB010027542">
    <property type="protein sequence ID" value="KAJ6817979.1"/>
    <property type="molecule type" value="Genomic_DNA"/>
</dbReference>
<reference evidence="2" key="2">
    <citation type="submission" date="2023-04" db="EMBL/GenBank/DDBJ databases">
        <authorList>
            <person name="Bruccoleri R.E."/>
            <person name="Oakeley E.J."/>
            <person name="Faust A.-M."/>
            <person name="Dessus-Babus S."/>
            <person name="Altorfer M."/>
            <person name="Burckhardt D."/>
            <person name="Oertli M."/>
            <person name="Naumann U."/>
            <person name="Petersen F."/>
            <person name="Wong J."/>
        </authorList>
    </citation>
    <scope>NUCLEOTIDE SEQUENCE</scope>
    <source>
        <strain evidence="2">GSM-AAB239-AS_SAM_17_03QT</strain>
        <tissue evidence="2">Leaf</tissue>
    </source>
</reference>
<dbReference type="Proteomes" id="UP001140949">
    <property type="component" value="Unassembled WGS sequence"/>
</dbReference>
<reference evidence="2" key="1">
    <citation type="journal article" date="2023" name="GigaByte">
        <title>Genome assembly of the bearded iris, Iris pallida Lam.</title>
        <authorList>
            <person name="Bruccoleri R.E."/>
            <person name="Oakeley E.J."/>
            <person name="Faust A.M.E."/>
            <person name="Altorfer M."/>
            <person name="Dessus-Babus S."/>
            <person name="Burckhardt D."/>
            <person name="Oertli M."/>
            <person name="Naumann U."/>
            <person name="Petersen F."/>
            <person name="Wong J."/>
        </authorList>
    </citation>
    <scope>NUCLEOTIDE SEQUENCE</scope>
    <source>
        <strain evidence="2">GSM-AAB239-AS_SAM_17_03QT</strain>
    </source>
</reference>
<gene>
    <name evidence="2" type="ORF">M6B38_410135</name>
</gene>
<keyword evidence="3" id="KW-1185">Reference proteome</keyword>